<accession>A0A3M8Q832</accession>
<protein>
    <submittedName>
        <fullName evidence="2">DUF748 domain-containing protein</fullName>
    </submittedName>
</protein>
<feature type="transmembrane region" description="Helical" evidence="1">
    <location>
        <begin position="7"/>
        <end position="28"/>
    </location>
</feature>
<proteinExistence type="predicted"/>
<organism evidence="2 3">
    <name type="scientific">Marinomonas hwangdonensis</name>
    <dbReference type="NCBI Taxonomy" id="1053647"/>
    <lineage>
        <taxon>Bacteria</taxon>
        <taxon>Pseudomonadati</taxon>
        <taxon>Pseudomonadota</taxon>
        <taxon>Gammaproteobacteria</taxon>
        <taxon>Oceanospirillales</taxon>
        <taxon>Oceanospirillaceae</taxon>
        <taxon>Marinomonas</taxon>
    </lineage>
</organism>
<keyword evidence="1" id="KW-1133">Transmembrane helix</keyword>
<dbReference type="OrthoDB" id="6114420at2"/>
<dbReference type="EMBL" id="RIZG01000002">
    <property type="protein sequence ID" value="RNF52175.1"/>
    <property type="molecule type" value="Genomic_DNA"/>
</dbReference>
<dbReference type="RefSeq" id="WP_123094724.1">
    <property type="nucleotide sequence ID" value="NZ_RIZG01000002.1"/>
</dbReference>
<dbReference type="Pfam" id="PF05359">
    <property type="entry name" value="DUF748"/>
    <property type="match status" value="2"/>
</dbReference>
<dbReference type="Gene3D" id="3.30.1330.60">
    <property type="entry name" value="OmpA-like domain"/>
    <property type="match status" value="1"/>
</dbReference>
<dbReference type="InterPro" id="IPR036737">
    <property type="entry name" value="OmpA-like_sf"/>
</dbReference>
<name>A0A3M8Q832_9GAMM</name>
<dbReference type="Proteomes" id="UP000280507">
    <property type="component" value="Unassembled WGS sequence"/>
</dbReference>
<evidence type="ECO:0000313" key="2">
    <source>
        <dbReference type="EMBL" id="RNF52175.1"/>
    </source>
</evidence>
<gene>
    <name evidence="2" type="ORF">EBI00_04525</name>
</gene>
<keyword evidence="1" id="KW-0812">Transmembrane</keyword>
<keyword evidence="3" id="KW-1185">Reference proteome</keyword>
<reference evidence="2 3" key="1">
    <citation type="journal article" date="2012" name="Int. J. Syst. Evol. Microbiol.">
        <title>Marinomonas hwangdonensis sp. nov., isolated from seawater.</title>
        <authorList>
            <person name="Jung Y.T."/>
            <person name="Oh T.K."/>
            <person name="Yoon J.H."/>
        </authorList>
    </citation>
    <scope>NUCLEOTIDE SEQUENCE [LARGE SCALE GENOMIC DNA]</scope>
    <source>
        <strain evidence="2 3">HDW-15</strain>
    </source>
</reference>
<dbReference type="InterPro" id="IPR008023">
    <property type="entry name" value="DUF748"/>
</dbReference>
<keyword evidence="1" id="KW-0472">Membrane</keyword>
<comment type="caution">
    <text evidence="2">The sequence shown here is derived from an EMBL/GenBank/DDBJ whole genome shotgun (WGS) entry which is preliminary data.</text>
</comment>
<dbReference type="AlphaFoldDB" id="A0A3M8Q832"/>
<evidence type="ECO:0000313" key="3">
    <source>
        <dbReference type="Proteomes" id="UP000280507"/>
    </source>
</evidence>
<dbReference type="SUPFAM" id="SSF103088">
    <property type="entry name" value="OmpA-like"/>
    <property type="match status" value="1"/>
</dbReference>
<sequence>MMTRRHFRFFVFYPFAIITALIVMLWIATPFVAKYALKQFVEQQGNEAKIGRLSVDFFPPRIEVSNLVFRDTEQQTFSLQKATVEIAFWPLFSKRLHVTEANIEGLRIDATQRENEWIIAGINTSNYVNQDIQDRPQESEPDEAKSQNQPTAWSIKLPSFSLSDSQMDLSRQTDLSRPAKTDILKIDQISLEKIVGQGLDWQGQMAFSGGINEATLAFNSQFDYSPTQANGRFELEEAQVSIDSVRHFLPAPFNAGDGMFSISGRTNLAQSHLASDLMQFSLTDLELSMQTTQLDVSLDDNIRIATADTKVQMNSSQLNYRTDNTFSAEGDISLESAQTNLVQQNNQVTFDQFSLSLPFKSQHSKEQSAINVRSTQLSLNDLLVIFDDIRVDSKALNSTTTLELNKEETTSVGGEVTLDAQQTQISRGDNQLAFELLTFSLPVVLQRDESFTELDVSKTQLLLTNMVADFNDATIENTRFDAALENLSASLDSDGTISAAFLSQVDTQGFTFTQPAAENASHDTPTTAAFDKLVFSSPVTLEQGDLGLNVNTQETQLNVDALAVSSAEFDLENQRGNLSLDDLTVSVNQDNSLAASATTHLQSQALRLNQAGNRVRYQDFTLSSNLAVQQNIDTVSVQNSQFVLRLDDFEAVLSDEKALSFKDIHVTASALNIDQNAQQPLLVNGSEVEVSTERFDIKLSEEKRLASWNKASINDLSFRQQAQDFTVSLAQFDMENLIFSEVLTLVDGSSLPPLGHIGHITIGQLNATQEGAKIEQITLDTLKANLLLNENQQLDNLILQEADASAEQVDAEQSTRSEQPLAAESSLEVPYYVILKALDTTGDSSIYLQDESIPATLQRTLNIEALSIRDLNTQDKDQETLFTVMASHGKYTKLKADTMIWPLAEKLTLNTNIILREAELPPYSPYISNVLGYQIDSGQLDLDLTLDIDDGILNGQSRILLRELDLGGRQESNSVVKAGAVPLNIAVGILKDSNNNIDLDIPLSGDIDNPSFGWQDFLFLPLKKALYSASTSYLMQTFVPYANVISIAQFAGEQLLRIRVEPLMFDATQSELSDANTDFLSQLTALMMDKKDSQLKACGVASYQDVGQEEPSSVLDDDTRAFAIRLAQQRAENLKDFLVSEGIDSSRVFLCSPEVDLSRNSQPRVELNF</sequence>
<evidence type="ECO:0000256" key="1">
    <source>
        <dbReference type="SAM" id="Phobius"/>
    </source>
</evidence>